<evidence type="ECO:0000313" key="5">
    <source>
        <dbReference type="Proteomes" id="UP001153712"/>
    </source>
</evidence>
<dbReference type="InterPro" id="IPR000873">
    <property type="entry name" value="AMP-dep_synth/lig_dom"/>
</dbReference>
<proteinExistence type="inferred from homology"/>
<organism evidence="4 5">
    <name type="scientific">Phyllotreta striolata</name>
    <name type="common">Striped flea beetle</name>
    <name type="synonym">Crioceris striolata</name>
    <dbReference type="NCBI Taxonomy" id="444603"/>
    <lineage>
        <taxon>Eukaryota</taxon>
        <taxon>Metazoa</taxon>
        <taxon>Ecdysozoa</taxon>
        <taxon>Arthropoda</taxon>
        <taxon>Hexapoda</taxon>
        <taxon>Insecta</taxon>
        <taxon>Pterygota</taxon>
        <taxon>Neoptera</taxon>
        <taxon>Endopterygota</taxon>
        <taxon>Coleoptera</taxon>
        <taxon>Polyphaga</taxon>
        <taxon>Cucujiformia</taxon>
        <taxon>Chrysomeloidea</taxon>
        <taxon>Chrysomelidae</taxon>
        <taxon>Galerucinae</taxon>
        <taxon>Alticini</taxon>
        <taxon>Phyllotreta</taxon>
    </lineage>
</organism>
<evidence type="ECO:0000313" key="4">
    <source>
        <dbReference type="EMBL" id="CAG9859455.1"/>
    </source>
</evidence>
<feature type="domain" description="AMP-binding enzyme C-terminal" evidence="3">
    <location>
        <begin position="493"/>
        <end position="567"/>
    </location>
</feature>
<dbReference type="EMBL" id="OU900095">
    <property type="protein sequence ID" value="CAG9859455.1"/>
    <property type="molecule type" value="Genomic_DNA"/>
</dbReference>
<keyword evidence="5" id="KW-1185">Reference proteome</keyword>
<dbReference type="InterPro" id="IPR045851">
    <property type="entry name" value="AMP-bd_C_sf"/>
</dbReference>
<dbReference type="GO" id="GO:0006631">
    <property type="term" value="P:fatty acid metabolic process"/>
    <property type="evidence" value="ECO:0007669"/>
    <property type="project" value="TreeGrafter"/>
</dbReference>
<name>A0A9N9TMR0_PHYSR</name>
<dbReference type="Pfam" id="PF13193">
    <property type="entry name" value="AMP-binding_C"/>
    <property type="match status" value="1"/>
</dbReference>
<dbReference type="OrthoDB" id="2962993at2759"/>
<evidence type="ECO:0000259" key="2">
    <source>
        <dbReference type="Pfam" id="PF00501"/>
    </source>
</evidence>
<sequence>MSLLRSQFRNSIAKICKRYQQTQAKVCAPPSAPSGPVFLNHTCFPDRVAIRDKIARYTYANIFLSANELSKEITKICNGRTNERVAFMCSNDVNYVISLWAIWLSGQIAVPLSSLHPKNALLYYANDCQSKLLLSSPEYVELMKSVSTNTGTTLHVLDDKLSLNCAQKNYNTQADLEGGLPLNFYNDSNALILYTSGTTGSPKGVVVSHKNLQYSITTLLDAWKWSPNDVILHTLPLHHVHGTVNALLCPLYVGAKVIMLKKFNANTVWSFLLGVGANPEDRKTTIYMGVPTIYYNLIDEYHKVFKDDPKMVEHIRVTLKNRIRLMVSGSAPMPATIHDKWLKISGHNLLHRYGMTECGMVLSQEYDSERFPGTVGVPLPGVSVRFAEEAAPKQEPKIVLESTNIDGKVVFNKKDPKPSEGNLKGELLVKGDGVFKEYYNLPEATRKEFTEDGWFKTGDICEYDEDVKQFRILGRKSVDIIKMGGYKLSALQIEGKLVLHPDIKECAVFGVEDEKWGQRVAALIVTKPDKEVTLDGIREWAADKMPGYWVPSIIKSVKEIPKNAMGKVNKKQLVKSMD</sequence>
<comment type="similarity">
    <text evidence="1">Belongs to the ATP-dependent AMP-binding enzyme family.</text>
</comment>
<dbReference type="Proteomes" id="UP001153712">
    <property type="component" value="Chromosome 2"/>
</dbReference>
<dbReference type="Gene3D" id="3.30.300.30">
    <property type="match status" value="1"/>
</dbReference>
<dbReference type="CDD" id="cd05941">
    <property type="entry name" value="MCS"/>
    <property type="match status" value="1"/>
</dbReference>
<dbReference type="Pfam" id="PF00501">
    <property type="entry name" value="AMP-binding"/>
    <property type="match status" value="1"/>
</dbReference>
<evidence type="ECO:0000259" key="3">
    <source>
        <dbReference type="Pfam" id="PF13193"/>
    </source>
</evidence>
<dbReference type="SUPFAM" id="SSF56801">
    <property type="entry name" value="Acetyl-CoA synthetase-like"/>
    <property type="match status" value="1"/>
</dbReference>
<dbReference type="PANTHER" id="PTHR43201:SF8">
    <property type="entry name" value="ACYL-COA SYNTHETASE FAMILY MEMBER 3"/>
    <property type="match status" value="1"/>
</dbReference>
<dbReference type="GO" id="GO:0031956">
    <property type="term" value="F:medium-chain fatty acid-CoA ligase activity"/>
    <property type="evidence" value="ECO:0007669"/>
    <property type="project" value="TreeGrafter"/>
</dbReference>
<dbReference type="InterPro" id="IPR042099">
    <property type="entry name" value="ANL_N_sf"/>
</dbReference>
<dbReference type="InterPro" id="IPR020845">
    <property type="entry name" value="AMP-binding_CS"/>
</dbReference>
<gene>
    <name evidence="4" type="ORF">PHYEVI_LOCUS5829</name>
</gene>
<dbReference type="PANTHER" id="PTHR43201">
    <property type="entry name" value="ACYL-COA SYNTHETASE"/>
    <property type="match status" value="1"/>
</dbReference>
<evidence type="ECO:0000256" key="1">
    <source>
        <dbReference type="ARBA" id="ARBA00006432"/>
    </source>
</evidence>
<dbReference type="Gene3D" id="3.40.50.12780">
    <property type="entry name" value="N-terminal domain of ligase-like"/>
    <property type="match status" value="1"/>
</dbReference>
<protein>
    <submittedName>
        <fullName evidence="4">Uncharacterized protein</fullName>
    </submittedName>
</protein>
<accession>A0A9N9TMR0</accession>
<dbReference type="PROSITE" id="PS00455">
    <property type="entry name" value="AMP_BINDING"/>
    <property type="match status" value="1"/>
</dbReference>
<dbReference type="InterPro" id="IPR025110">
    <property type="entry name" value="AMP-bd_C"/>
</dbReference>
<reference evidence="4" key="1">
    <citation type="submission" date="2022-01" db="EMBL/GenBank/DDBJ databases">
        <authorList>
            <person name="King R."/>
        </authorList>
    </citation>
    <scope>NUCLEOTIDE SEQUENCE</scope>
</reference>
<feature type="domain" description="AMP-dependent synthetase/ligase" evidence="2">
    <location>
        <begin position="44"/>
        <end position="439"/>
    </location>
</feature>
<dbReference type="AlphaFoldDB" id="A0A9N9TMR0"/>